<dbReference type="STRING" id="1517416.IDAT_10655"/>
<dbReference type="InterPro" id="IPR036514">
    <property type="entry name" value="SGNH_hydro_sf"/>
</dbReference>
<keyword evidence="3" id="KW-1185">Reference proteome</keyword>
<sequence length="237" mass="26433">MFSRLALVVAAPVLLYQGRRVRSTTIRLPEPPGDRAGHSANPQQRKLRLLLLGDSAIAGVGSASQQEAVTGQLTSVLAEHYDLQWQLIARSSLTCAQVLQLLRESELQLPQVDAVLVSVGVNDVTRRTPLSQWRMDLRAMTEYLVEHLGAQKVLYTALPPMHKFPALPQPLRWFVGQQAKQLNHALQQHCQQQTQTELLNFDVPYEPKYIATDGYHPSAVAAQIWAKAAAQRLAQKH</sequence>
<organism evidence="2 3">
    <name type="scientific">Pseudidiomarina atlantica</name>
    <dbReference type="NCBI Taxonomy" id="1517416"/>
    <lineage>
        <taxon>Bacteria</taxon>
        <taxon>Pseudomonadati</taxon>
        <taxon>Pseudomonadota</taxon>
        <taxon>Gammaproteobacteria</taxon>
        <taxon>Alteromonadales</taxon>
        <taxon>Idiomarinaceae</taxon>
        <taxon>Pseudidiomarina</taxon>
    </lineage>
</organism>
<dbReference type="Proteomes" id="UP000053718">
    <property type="component" value="Unassembled WGS sequence"/>
</dbReference>
<dbReference type="OrthoDB" id="9804395at2"/>
<evidence type="ECO:0000313" key="2">
    <source>
        <dbReference type="EMBL" id="KFZ28045.1"/>
    </source>
</evidence>
<dbReference type="InterPro" id="IPR013830">
    <property type="entry name" value="SGNH_hydro"/>
</dbReference>
<evidence type="ECO:0000259" key="1">
    <source>
        <dbReference type="Pfam" id="PF13472"/>
    </source>
</evidence>
<dbReference type="EMBL" id="JPIN01000012">
    <property type="protein sequence ID" value="KFZ28045.1"/>
    <property type="molecule type" value="Genomic_DNA"/>
</dbReference>
<comment type="caution">
    <text evidence="2">The sequence shown here is derived from an EMBL/GenBank/DDBJ whole genome shotgun (WGS) entry which is preliminary data.</text>
</comment>
<feature type="domain" description="SGNH hydrolase-type esterase" evidence="1">
    <location>
        <begin position="51"/>
        <end position="222"/>
    </location>
</feature>
<evidence type="ECO:0000313" key="3">
    <source>
        <dbReference type="Proteomes" id="UP000053718"/>
    </source>
</evidence>
<gene>
    <name evidence="2" type="ORF">IDAT_10655</name>
</gene>
<dbReference type="GO" id="GO:0016788">
    <property type="term" value="F:hydrolase activity, acting on ester bonds"/>
    <property type="evidence" value="ECO:0007669"/>
    <property type="project" value="UniProtKB-ARBA"/>
</dbReference>
<dbReference type="Pfam" id="PF13472">
    <property type="entry name" value="Lipase_GDSL_2"/>
    <property type="match status" value="1"/>
</dbReference>
<name>A0A094IJZ6_9GAMM</name>
<dbReference type="CDD" id="cd01836">
    <property type="entry name" value="FeeA_FeeB_like"/>
    <property type="match status" value="1"/>
</dbReference>
<dbReference type="Gene3D" id="3.40.50.1110">
    <property type="entry name" value="SGNH hydrolase"/>
    <property type="match status" value="1"/>
</dbReference>
<dbReference type="RefSeq" id="WP_034733425.1">
    <property type="nucleotide sequence ID" value="NZ_JPIN01000012.1"/>
</dbReference>
<protein>
    <recommendedName>
        <fullName evidence="1">SGNH hydrolase-type esterase domain-containing protein</fullName>
    </recommendedName>
</protein>
<dbReference type="AlphaFoldDB" id="A0A094IJZ6"/>
<proteinExistence type="predicted"/>
<reference evidence="2 3" key="1">
    <citation type="submission" date="2014-06" db="EMBL/GenBank/DDBJ databases">
        <title>Draft genome sequence of Idiomarina sp. MCCC 1A10513.</title>
        <authorList>
            <person name="Du J."/>
            <person name="Lai Q."/>
            <person name="Shao Z."/>
        </authorList>
    </citation>
    <scope>NUCLEOTIDE SEQUENCE [LARGE SCALE GENOMIC DNA]</scope>
    <source>
        <strain evidence="2 3">MCCC 1A10513</strain>
    </source>
</reference>
<accession>A0A094IJZ6</accession>
<dbReference type="SUPFAM" id="SSF52266">
    <property type="entry name" value="SGNH hydrolase"/>
    <property type="match status" value="1"/>
</dbReference>
<dbReference type="eggNOG" id="COG2755">
    <property type="taxonomic scope" value="Bacteria"/>
</dbReference>